<protein>
    <submittedName>
        <fullName evidence="2">Uncharacterized protein</fullName>
    </submittedName>
</protein>
<reference evidence="2 3" key="1">
    <citation type="journal article" date="2021" name="Commun. Biol.">
        <title>The genome of Shorea leprosula (Dipterocarpaceae) highlights the ecological relevance of drought in aseasonal tropical rainforests.</title>
        <authorList>
            <person name="Ng K.K.S."/>
            <person name="Kobayashi M.J."/>
            <person name="Fawcett J.A."/>
            <person name="Hatakeyama M."/>
            <person name="Paape T."/>
            <person name="Ng C.H."/>
            <person name="Ang C.C."/>
            <person name="Tnah L.H."/>
            <person name="Lee C.T."/>
            <person name="Nishiyama T."/>
            <person name="Sese J."/>
            <person name="O'Brien M.J."/>
            <person name="Copetti D."/>
            <person name="Mohd Noor M.I."/>
            <person name="Ong R.C."/>
            <person name="Putra M."/>
            <person name="Sireger I.Z."/>
            <person name="Indrioko S."/>
            <person name="Kosugi Y."/>
            <person name="Izuno A."/>
            <person name="Isagi Y."/>
            <person name="Lee S.L."/>
            <person name="Shimizu K.K."/>
        </authorList>
    </citation>
    <scope>NUCLEOTIDE SEQUENCE [LARGE SCALE GENOMIC DNA]</scope>
    <source>
        <strain evidence="2">214</strain>
    </source>
</reference>
<gene>
    <name evidence="2" type="ORF">SLEP1_g23038</name>
</gene>
<dbReference type="EMBL" id="BPVZ01000035">
    <property type="protein sequence ID" value="GKV11819.1"/>
    <property type="molecule type" value="Genomic_DNA"/>
</dbReference>
<evidence type="ECO:0000313" key="3">
    <source>
        <dbReference type="Proteomes" id="UP001054252"/>
    </source>
</evidence>
<keyword evidence="3" id="KW-1185">Reference proteome</keyword>
<feature type="region of interest" description="Disordered" evidence="1">
    <location>
        <begin position="44"/>
        <end position="73"/>
    </location>
</feature>
<evidence type="ECO:0000313" key="2">
    <source>
        <dbReference type="EMBL" id="GKV11819.1"/>
    </source>
</evidence>
<comment type="caution">
    <text evidence="2">The sequence shown here is derived from an EMBL/GenBank/DDBJ whole genome shotgun (WGS) entry which is preliminary data.</text>
</comment>
<accession>A0AAV5JKA7</accession>
<name>A0AAV5JKA7_9ROSI</name>
<evidence type="ECO:0000256" key="1">
    <source>
        <dbReference type="SAM" id="MobiDB-lite"/>
    </source>
</evidence>
<dbReference type="AlphaFoldDB" id="A0AAV5JKA7"/>
<sequence length="228" mass="24336">MSNIKTFVPETLIHENYAIWKELMIPIFESKGVYSRGFNRESNHGGHGFRRGRSNGRGSFSNGGQSSYGAKGSSSNFGNSSGLLGNPGRGSFFGGGNSLISASTSQHPLNWQPFGHGISLLPLLPTPHMPQGLIFQLCGQATHEACECPLLNGTNLASTSQNSPTTFTTTAFPTNPDSAWHFDFSANTHVSSTTGTLLTSSPYSSSDVIQVGNGHLLLVTHVGHFVFF</sequence>
<proteinExistence type="predicted"/>
<dbReference type="Proteomes" id="UP001054252">
    <property type="component" value="Unassembled WGS sequence"/>
</dbReference>
<organism evidence="2 3">
    <name type="scientific">Rubroshorea leprosula</name>
    <dbReference type="NCBI Taxonomy" id="152421"/>
    <lineage>
        <taxon>Eukaryota</taxon>
        <taxon>Viridiplantae</taxon>
        <taxon>Streptophyta</taxon>
        <taxon>Embryophyta</taxon>
        <taxon>Tracheophyta</taxon>
        <taxon>Spermatophyta</taxon>
        <taxon>Magnoliopsida</taxon>
        <taxon>eudicotyledons</taxon>
        <taxon>Gunneridae</taxon>
        <taxon>Pentapetalae</taxon>
        <taxon>rosids</taxon>
        <taxon>malvids</taxon>
        <taxon>Malvales</taxon>
        <taxon>Dipterocarpaceae</taxon>
        <taxon>Rubroshorea</taxon>
    </lineage>
</organism>